<dbReference type="EMBL" id="SHMQ01000010">
    <property type="protein sequence ID" value="RZV39479.1"/>
    <property type="molecule type" value="Genomic_DNA"/>
</dbReference>
<dbReference type="GO" id="GO:0016787">
    <property type="term" value="F:hydrolase activity"/>
    <property type="evidence" value="ECO:0007669"/>
    <property type="project" value="UniProtKB-KW"/>
</dbReference>
<keyword evidence="4" id="KW-0255">Endonuclease</keyword>
<feature type="domain" description="CRISPR type III-associated protein" evidence="9">
    <location>
        <begin position="15"/>
        <end position="213"/>
    </location>
</feature>
<evidence type="ECO:0000313" key="10">
    <source>
        <dbReference type="EMBL" id="RZV39479.1"/>
    </source>
</evidence>
<dbReference type="PANTHER" id="PTHR35579">
    <property type="entry name" value="CRISPR SYSTEM CMS ENDORIBONUCLEASE CSM3"/>
    <property type="match status" value="1"/>
</dbReference>
<gene>
    <name evidence="10" type="primary">csm3</name>
    <name evidence="10" type="ORF">EVJ48_04620</name>
</gene>
<keyword evidence="6" id="KW-0694">RNA-binding</keyword>
<evidence type="ECO:0000256" key="5">
    <source>
        <dbReference type="ARBA" id="ARBA00022801"/>
    </source>
</evidence>
<evidence type="ECO:0000256" key="1">
    <source>
        <dbReference type="ARBA" id="ARBA00006342"/>
    </source>
</evidence>
<dbReference type="GO" id="GO:0004519">
    <property type="term" value="F:endonuclease activity"/>
    <property type="evidence" value="ECO:0007669"/>
    <property type="project" value="UniProtKB-KW"/>
</dbReference>
<evidence type="ECO:0000256" key="6">
    <source>
        <dbReference type="ARBA" id="ARBA00022884"/>
    </source>
</evidence>
<evidence type="ECO:0000256" key="8">
    <source>
        <dbReference type="ARBA" id="ARBA00033183"/>
    </source>
</evidence>
<evidence type="ECO:0000313" key="11">
    <source>
        <dbReference type="Proteomes" id="UP000322454"/>
    </source>
</evidence>
<dbReference type="GO" id="GO:0003723">
    <property type="term" value="F:RNA binding"/>
    <property type="evidence" value="ECO:0007669"/>
    <property type="project" value="UniProtKB-KW"/>
</dbReference>
<evidence type="ECO:0000256" key="3">
    <source>
        <dbReference type="ARBA" id="ARBA00022722"/>
    </source>
</evidence>
<proteinExistence type="inferred from homology"/>
<accession>A0A520XE55</accession>
<dbReference type="GO" id="GO:0051607">
    <property type="term" value="P:defense response to virus"/>
    <property type="evidence" value="ECO:0007669"/>
    <property type="project" value="UniProtKB-KW"/>
</dbReference>
<keyword evidence="7" id="KW-0051">Antiviral defense</keyword>
<evidence type="ECO:0000256" key="4">
    <source>
        <dbReference type="ARBA" id="ARBA00022759"/>
    </source>
</evidence>
<keyword evidence="5" id="KW-0378">Hydrolase</keyword>
<sequence length="233" mass="25840">MKLIKIIKLEGNIILKSGLHIGSGSDEIKIGGTDQPVIKNPIDGMPYIPGSSLKGKIRSLIEWKEGKIGSDGGPYSTDNSNDSIARIFGNGKNKESYKGGPTRVTFNDSYLNSKYIEDWKINENMDKLFEIKTEVSIDRVKGTASGAGPRRMERIVSGALFDFSLSYKVFDMENNDDSGKIDEENFKTLLKGMRMLELDSLGGSGSRGYGKIEFINLKKDNNEEIDLKKINID</sequence>
<dbReference type="Proteomes" id="UP000322454">
    <property type="component" value="Unassembled WGS sequence"/>
</dbReference>
<protein>
    <recommendedName>
        <fullName evidence="2">CRISPR system Cms endoribonuclease Csm3</fullName>
    </recommendedName>
    <alternativeName>
        <fullName evidence="8">CRISPR type III A-associated RAMP protein Csm3</fullName>
    </alternativeName>
</protein>
<reference evidence="10 11" key="1">
    <citation type="submission" date="2019-01" db="EMBL/GenBank/DDBJ databases">
        <title>Insights into ecological role of a new deltaproteobacterial order Candidatus Sinidesulfobacterales (Sva0485) by metagenomics and metatranscriptomics.</title>
        <authorList>
            <person name="Tan S."/>
            <person name="Liu J."/>
            <person name="Fang Y."/>
            <person name="Hedlund B."/>
            <person name="Lian Z.-H."/>
            <person name="Huang L.-Y."/>
            <person name="Li J.-T."/>
            <person name="Huang L.-N."/>
            <person name="Li W.-J."/>
            <person name="Jiang H.-C."/>
            <person name="Dong H.-L."/>
            <person name="Shu W.-S."/>
        </authorList>
    </citation>
    <scope>NUCLEOTIDE SEQUENCE [LARGE SCALE GENOMIC DNA]</scope>
    <source>
        <strain evidence="10">AP4</strain>
    </source>
</reference>
<name>A0A520XE55_9DELT</name>
<organism evidence="10 11">
    <name type="scientific">Candidatus Acidulodesulfobacterium acidiphilum</name>
    <dbReference type="NCBI Taxonomy" id="2597224"/>
    <lineage>
        <taxon>Bacteria</taxon>
        <taxon>Deltaproteobacteria</taxon>
        <taxon>Candidatus Acidulodesulfobacterales</taxon>
        <taxon>Candidatus Acidulodesulfobacterium</taxon>
    </lineage>
</organism>
<evidence type="ECO:0000259" key="9">
    <source>
        <dbReference type="Pfam" id="PF03787"/>
    </source>
</evidence>
<evidence type="ECO:0000256" key="7">
    <source>
        <dbReference type="ARBA" id="ARBA00023118"/>
    </source>
</evidence>
<comment type="caution">
    <text evidence="10">The sequence shown here is derived from an EMBL/GenBank/DDBJ whole genome shotgun (WGS) entry which is preliminary data.</text>
</comment>
<dbReference type="InterPro" id="IPR052216">
    <property type="entry name" value="CRISPR_Csm3_endoribonuclease"/>
</dbReference>
<dbReference type="AlphaFoldDB" id="A0A520XE55"/>
<dbReference type="Pfam" id="PF03787">
    <property type="entry name" value="RAMPs"/>
    <property type="match status" value="1"/>
</dbReference>
<dbReference type="InterPro" id="IPR005537">
    <property type="entry name" value="RAMP_III_fam"/>
</dbReference>
<evidence type="ECO:0000256" key="2">
    <source>
        <dbReference type="ARBA" id="ARBA00022150"/>
    </source>
</evidence>
<dbReference type="PANTHER" id="PTHR35579:SF3">
    <property type="entry name" value="CRISPR SYSTEM CMS ENDORIBONUCLEASE CSM3"/>
    <property type="match status" value="1"/>
</dbReference>
<dbReference type="InterPro" id="IPR013412">
    <property type="entry name" value="CRISPR-assoc_RAMP_Csm3"/>
</dbReference>
<keyword evidence="3" id="KW-0540">Nuclease</keyword>
<comment type="similarity">
    <text evidence="1">Belongs to the CRISPR-associated Csm3 family.</text>
</comment>
<dbReference type="NCBIfam" id="TIGR02582">
    <property type="entry name" value="cas7_TM1809"/>
    <property type="match status" value="1"/>
</dbReference>